<dbReference type="EMBL" id="SLUM01000042">
    <property type="protein sequence ID" value="TCL52878.1"/>
    <property type="molecule type" value="Genomic_DNA"/>
</dbReference>
<evidence type="ECO:0000313" key="2">
    <source>
        <dbReference type="Proteomes" id="UP000295184"/>
    </source>
</evidence>
<protein>
    <submittedName>
        <fullName evidence="1">Uncharacterized protein</fullName>
    </submittedName>
</protein>
<dbReference type="Proteomes" id="UP000295184">
    <property type="component" value="Unassembled WGS sequence"/>
</dbReference>
<proteinExistence type="predicted"/>
<dbReference type="Pfam" id="PF26595">
    <property type="entry name" value="A_ENA"/>
    <property type="match status" value="1"/>
</dbReference>
<evidence type="ECO:0000313" key="1">
    <source>
        <dbReference type="EMBL" id="TCL52878.1"/>
    </source>
</evidence>
<dbReference type="STRING" id="1650663.GCA_001486665_00573"/>
<gene>
    <name evidence="1" type="ORF">EDD77_1426</name>
</gene>
<dbReference type="AlphaFoldDB" id="A0A4R1QH58"/>
<accession>A0A4R1QH58</accession>
<dbReference type="InterPro" id="IPR058705">
    <property type="entry name" value="A_ENA"/>
</dbReference>
<reference evidence="1 2" key="1">
    <citation type="submission" date="2019-03" db="EMBL/GenBank/DDBJ databases">
        <title>Genomic Encyclopedia of Type Strains, Phase IV (KMG-IV): sequencing the most valuable type-strain genomes for metagenomic binning, comparative biology and taxonomic classification.</title>
        <authorList>
            <person name="Goeker M."/>
        </authorList>
    </citation>
    <scope>NUCLEOTIDE SEQUENCE [LARGE SCALE GENOMIC DNA]</scope>
    <source>
        <strain evidence="1 2">DSM 100451</strain>
    </source>
</reference>
<organism evidence="1 2">
    <name type="scientific">Allofournierella massiliensis</name>
    <dbReference type="NCBI Taxonomy" id="1650663"/>
    <lineage>
        <taxon>Bacteria</taxon>
        <taxon>Bacillati</taxon>
        <taxon>Bacillota</taxon>
        <taxon>Clostridia</taxon>
        <taxon>Eubacteriales</taxon>
        <taxon>Oscillospiraceae</taxon>
        <taxon>Allofournierella</taxon>
    </lineage>
</organism>
<dbReference type="OrthoDB" id="2082444at2"/>
<name>A0A4R1QH58_9FIRM</name>
<dbReference type="RefSeq" id="WP_058963077.1">
    <property type="nucleotide sequence ID" value="NZ_CABKVM010000012.1"/>
</dbReference>
<comment type="caution">
    <text evidence="1">The sequence shown here is derived from an EMBL/GenBank/DDBJ whole genome shotgun (WGS) entry which is preliminary data.</text>
</comment>
<sequence length="109" mass="11855">MSMPSIARDPDPVTMHQAITDLLESIALEETAMSHILNAEGEKLQKAIAMEDIDFCQLMEVNESVANMVNVIGGLENILKDKLEFVANNLYYPNCGCDDGCNNNGCGSC</sequence>